<evidence type="ECO:0000256" key="1">
    <source>
        <dbReference type="SAM" id="MobiDB-lite"/>
    </source>
</evidence>
<gene>
    <name evidence="3" type="ORF">A2746_01960</name>
</gene>
<comment type="caution">
    <text evidence="3">The sequence shown here is derived from an EMBL/GenBank/DDBJ whole genome shotgun (WGS) entry which is preliminary data.</text>
</comment>
<proteinExistence type="predicted"/>
<sequence>MSRIIDLKKIASQDKSPTPPADVKIDSKKENRPTTKKAAPDQPDKQTAPQESPALSWEIQPREHLSPKIYSWLTAGGLLATAGVLIFFKKDYLTTIFLVLSSVVLLLQTAKKHPASKIAIGGLGISVGSNLYPFKELRTFWLDYVPGNAKELSLEPKKWYLPYIKIPVAGQNPVELRKILMNFLPEKEHEISLADIIGKKLGL</sequence>
<dbReference type="AlphaFoldDB" id="A0A1F8EY39"/>
<dbReference type="Proteomes" id="UP000177419">
    <property type="component" value="Unassembled WGS sequence"/>
</dbReference>
<dbReference type="EMBL" id="MGJJ01000006">
    <property type="protein sequence ID" value="OGN05792.1"/>
    <property type="molecule type" value="Genomic_DNA"/>
</dbReference>
<evidence type="ECO:0000313" key="3">
    <source>
        <dbReference type="EMBL" id="OGN05792.1"/>
    </source>
</evidence>
<feature type="transmembrane region" description="Helical" evidence="2">
    <location>
        <begin position="92"/>
        <end position="110"/>
    </location>
</feature>
<evidence type="ECO:0000256" key="2">
    <source>
        <dbReference type="SAM" id="Phobius"/>
    </source>
</evidence>
<feature type="compositionally biased region" description="Basic and acidic residues" evidence="1">
    <location>
        <begin position="23"/>
        <end position="44"/>
    </location>
</feature>
<feature type="compositionally biased region" description="Basic and acidic residues" evidence="1">
    <location>
        <begin position="1"/>
        <end position="12"/>
    </location>
</feature>
<dbReference type="STRING" id="1802669.A2746_01960"/>
<feature type="region of interest" description="Disordered" evidence="1">
    <location>
        <begin position="1"/>
        <end position="57"/>
    </location>
</feature>
<organism evidence="3 4">
    <name type="scientific">Candidatus Yanofskybacteria bacterium RIFCSPHIGHO2_01_FULL_44_22</name>
    <dbReference type="NCBI Taxonomy" id="1802669"/>
    <lineage>
        <taxon>Bacteria</taxon>
        <taxon>Candidatus Yanofskyibacteriota</taxon>
    </lineage>
</organism>
<keyword evidence="2" id="KW-1133">Transmembrane helix</keyword>
<keyword evidence="2" id="KW-0812">Transmembrane</keyword>
<evidence type="ECO:0008006" key="5">
    <source>
        <dbReference type="Google" id="ProtNLM"/>
    </source>
</evidence>
<feature type="transmembrane region" description="Helical" evidence="2">
    <location>
        <begin position="69"/>
        <end position="86"/>
    </location>
</feature>
<reference evidence="3 4" key="1">
    <citation type="journal article" date="2016" name="Nat. Commun.">
        <title>Thousands of microbial genomes shed light on interconnected biogeochemical processes in an aquifer system.</title>
        <authorList>
            <person name="Anantharaman K."/>
            <person name="Brown C.T."/>
            <person name="Hug L.A."/>
            <person name="Sharon I."/>
            <person name="Castelle C.J."/>
            <person name="Probst A.J."/>
            <person name="Thomas B.C."/>
            <person name="Singh A."/>
            <person name="Wilkins M.J."/>
            <person name="Karaoz U."/>
            <person name="Brodie E.L."/>
            <person name="Williams K.H."/>
            <person name="Hubbard S.S."/>
            <person name="Banfield J.F."/>
        </authorList>
    </citation>
    <scope>NUCLEOTIDE SEQUENCE [LARGE SCALE GENOMIC DNA]</scope>
</reference>
<accession>A0A1F8EY39</accession>
<evidence type="ECO:0000313" key="4">
    <source>
        <dbReference type="Proteomes" id="UP000177419"/>
    </source>
</evidence>
<protein>
    <recommendedName>
        <fullName evidence="5">DUF5673 domain-containing protein</fullName>
    </recommendedName>
</protein>
<keyword evidence="2" id="KW-0472">Membrane</keyword>
<name>A0A1F8EY39_9BACT</name>